<sequence>MRVGQNDFRALRVPPENEDPEVEITRRDAWLKIVSVHFRDGYKWRFSDGGERAFTAEMEDTKFQNDVQAGKVALNANDAIRCRLREEQSLTASHLIKTLYVEEVLDFRTGARQLNLL</sequence>
<dbReference type="RefSeq" id="WP_171364709.1">
    <property type="nucleotide sequence ID" value="NZ_WVQY01000016.1"/>
</dbReference>
<accession>A0ABX1WHJ1</accession>
<evidence type="ECO:0000313" key="2">
    <source>
        <dbReference type="Proteomes" id="UP000599383"/>
    </source>
</evidence>
<name>A0ABX1WHJ1_9RHOB</name>
<keyword evidence="2" id="KW-1185">Reference proteome</keyword>
<proteinExistence type="predicted"/>
<dbReference type="Proteomes" id="UP000599383">
    <property type="component" value="Unassembled WGS sequence"/>
</dbReference>
<dbReference type="EMBL" id="WVQY01000016">
    <property type="protein sequence ID" value="NOD32810.1"/>
    <property type="molecule type" value="Genomic_DNA"/>
</dbReference>
<protein>
    <submittedName>
        <fullName evidence="1">Uncharacterized protein</fullName>
    </submittedName>
</protein>
<organism evidence="1 2">
    <name type="scientific">Ruegeria atlantica</name>
    <dbReference type="NCBI Taxonomy" id="81569"/>
    <lineage>
        <taxon>Bacteria</taxon>
        <taxon>Pseudomonadati</taxon>
        <taxon>Pseudomonadota</taxon>
        <taxon>Alphaproteobacteria</taxon>
        <taxon>Rhodobacterales</taxon>
        <taxon>Roseobacteraceae</taxon>
        <taxon>Ruegeria</taxon>
    </lineage>
</organism>
<gene>
    <name evidence="1" type="ORF">GS617_21295</name>
</gene>
<evidence type="ECO:0000313" key="1">
    <source>
        <dbReference type="EMBL" id="NOD32810.1"/>
    </source>
</evidence>
<comment type="caution">
    <text evidence="1">The sequence shown here is derived from an EMBL/GenBank/DDBJ whole genome shotgun (WGS) entry which is preliminary data.</text>
</comment>
<reference evidence="1 2" key="1">
    <citation type="submission" date="2019-12" db="EMBL/GenBank/DDBJ databases">
        <title>Ruegeria JWLKs population differentiation of coral mucus and skeleton niches.</title>
        <authorList>
            <person name="Luo D."/>
        </authorList>
    </citation>
    <scope>NUCLEOTIDE SEQUENCE [LARGE SCALE GENOMIC DNA]</scope>
    <source>
        <strain evidence="1 2">HKCCD6238</strain>
    </source>
</reference>